<keyword evidence="1" id="KW-0732">Signal</keyword>
<name>A0A5B9EAG0_9BACT</name>
<dbReference type="RefSeq" id="WP_147646440.1">
    <property type="nucleotide sequence ID" value="NZ_CP042806.1"/>
</dbReference>
<proteinExistence type="predicted"/>
<dbReference type="Proteomes" id="UP000321820">
    <property type="component" value="Chromosome"/>
</dbReference>
<sequence length="989" mass="104156">MSQLVRFKSGIATLMLLAASLAVGQTIPSGALLKHQPSGTTNYVFNSSVLLAPPAAPADASATIQAAINTMASASLSKGGVILLAPGTYYLAHTLKLEGSGVTLVGVRAVTSTGQNGSYPTLTYDDSLVDDDYDNRSTTESTLGVDVPIIDTPAAIRVNGNADYSGTRTFNYGGLIGINLAFTGTVGSGSEGDTATGVAVNLPHQTLFRDLTITNAYNGLDVGDSTSPYFLNINISGVRGTFGARLGTFHTDAIKMHALTISASTGNTSTTLAILPANMELIGGNLSGGGIGLHITGADSTTFANDVYLRSLLIQHTNAQGILVDFARQVYVSDTTINYAGAEAIKVTPNFYGGLAFTNLRTSYTGLSAIRVQRGMNINLVNAVLLNSGQRKSSASSDDLPIADLSVDSSVTSLNVVGGRFGSANGTTVHEDWGMYVSTASPLYTPWHTPTLIASNIDFLNIPTAQRSSGISITNASAYYTLYNAGYFNPPAEDTWSLQNLPTDPVGTGVMAVVKGFNLYDLPEIRDRQWIDLTSSALSTHPVVDSSGNINTTNFTYWEDIAASQFPEGVVLYLPAGHFNTSFSSYTRKIYNVSDPLVINHAAIQVLGDGRNVTQITDPVAVPTQNAFQVVSGSTGSGLFGLTVFYSKTAALTAPSNTPVTYAPPFLITNTSQIRFANIGARYSMGGGVSIVDTTNSELFDVDMSSMGVNNTQPSVPLGVYTLTATTNEATSDIRFYQAYGEFLRNIWMPSTSSFCNTSTACTLPPDQIPDLEWIRLVGGVTRFRTDSGTLIEGRVGYQTVANDQGTPHNLSSFKFAIDHAYVYGADLQQATDADFDEPWINTRHVAFFAESGVTGNLRILTSGSRGAAFEAFLLQGGTTVSLINCQIGNNSNLWTPYSSMQTRPLSGVYLGPSVGSTVFVGGMNGWIANSSYANAGVNGNLQDYGIILGTGAATSAYTIYGTDLYGNNAAKVGQQSGGGTGATVLIPN</sequence>
<evidence type="ECO:0000313" key="2">
    <source>
        <dbReference type="EMBL" id="QEE27247.1"/>
    </source>
</evidence>
<evidence type="ECO:0000256" key="1">
    <source>
        <dbReference type="SAM" id="SignalP"/>
    </source>
</evidence>
<accession>A0A5B9EAG0</accession>
<dbReference type="AlphaFoldDB" id="A0A5B9EAG0"/>
<reference evidence="2 3" key="1">
    <citation type="submission" date="2019-08" db="EMBL/GenBank/DDBJ databases">
        <title>Complete genome sequence of Terriglobus albidus strain ORNL.</title>
        <authorList>
            <person name="Podar M."/>
        </authorList>
    </citation>
    <scope>NUCLEOTIDE SEQUENCE [LARGE SCALE GENOMIC DNA]</scope>
    <source>
        <strain evidence="2 3">ORNL</strain>
    </source>
</reference>
<dbReference type="EMBL" id="CP042806">
    <property type="protein sequence ID" value="QEE27247.1"/>
    <property type="molecule type" value="Genomic_DNA"/>
</dbReference>
<dbReference type="KEGG" id="talb:FTW19_04000"/>
<dbReference type="InterPro" id="IPR011050">
    <property type="entry name" value="Pectin_lyase_fold/virulence"/>
</dbReference>
<evidence type="ECO:0000313" key="3">
    <source>
        <dbReference type="Proteomes" id="UP000321820"/>
    </source>
</evidence>
<protein>
    <recommendedName>
        <fullName evidence="4">Pectate lyase superfamily protein domain-containing protein</fullName>
    </recommendedName>
</protein>
<organism evidence="2 3">
    <name type="scientific">Terriglobus albidus</name>
    <dbReference type="NCBI Taxonomy" id="1592106"/>
    <lineage>
        <taxon>Bacteria</taxon>
        <taxon>Pseudomonadati</taxon>
        <taxon>Acidobacteriota</taxon>
        <taxon>Terriglobia</taxon>
        <taxon>Terriglobales</taxon>
        <taxon>Acidobacteriaceae</taxon>
        <taxon>Terriglobus</taxon>
    </lineage>
</organism>
<feature type="signal peptide" evidence="1">
    <location>
        <begin position="1"/>
        <end position="24"/>
    </location>
</feature>
<evidence type="ECO:0008006" key="4">
    <source>
        <dbReference type="Google" id="ProtNLM"/>
    </source>
</evidence>
<feature type="chain" id="PRO_5022665655" description="Pectate lyase superfamily protein domain-containing protein" evidence="1">
    <location>
        <begin position="25"/>
        <end position="989"/>
    </location>
</feature>
<dbReference type="SUPFAM" id="SSF51126">
    <property type="entry name" value="Pectin lyase-like"/>
    <property type="match status" value="1"/>
</dbReference>
<gene>
    <name evidence="2" type="ORF">FTW19_04000</name>
</gene>
<keyword evidence="3" id="KW-1185">Reference proteome</keyword>